<dbReference type="GO" id="GO:0006433">
    <property type="term" value="P:prolyl-tRNA aminoacylation"/>
    <property type="evidence" value="ECO:0007669"/>
    <property type="project" value="UniProtKB-UniRule"/>
</dbReference>
<gene>
    <name evidence="10 13" type="primary">proS</name>
    <name evidence="12" type="ORF">GA838_03115</name>
    <name evidence="13" type="ORF">OENI_0969</name>
</gene>
<evidence type="ECO:0000256" key="10">
    <source>
        <dbReference type="HAMAP-Rule" id="MF_01569"/>
    </source>
</evidence>
<comment type="subcellular location">
    <subcellularLocation>
        <location evidence="1 10">Cytoplasm</location>
    </subcellularLocation>
</comment>
<dbReference type="GO" id="GO:0005829">
    <property type="term" value="C:cytosol"/>
    <property type="evidence" value="ECO:0007669"/>
    <property type="project" value="TreeGrafter"/>
</dbReference>
<comment type="subunit">
    <text evidence="2 10">Homodimer.</text>
</comment>
<feature type="domain" description="Aminoacyl-transfer RNA synthetases class-II family profile" evidence="11">
    <location>
        <begin position="48"/>
        <end position="466"/>
    </location>
</feature>
<dbReference type="InterPro" id="IPR023717">
    <property type="entry name" value="Pro-tRNA-Synthase_IIa_type1"/>
</dbReference>
<dbReference type="SUPFAM" id="SSF55826">
    <property type="entry name" value="YbaK/ProRS associated domain"/>
    <property type="match status" value="1"/>
</dbReference>
<evidence type="ECO:0000256" key="1">
    <source>
        <dbReference type="ARBA" id="ARBA00004496"/>
    </source>
</evidence>
<dbReference type="PROSITE" id="PS50862">
    <property type="entry name" value="AA_TRNA_LIGASE_II"/>
    <property type="match status" value="1"/>
</dbReference>
<organism evidence="12 15">
    <name type="scientific">Oenococcus oeni</name>
    <name type="common">Leuconostoc oenos</name>
    <dbReference type="NCBI Taxonomy" id="1247"/>
    <lineage>
        <taxon>Bacteria</taxon>
        <taxon>Bacillati</taxon>
        <taxon>Bacillota</taxon>
        <taxon>Bacilli</taxon>
        <taxon>Lactobacillales</taxon>
        <taxon>Lactobacillaceae</taxon>
        <taxon>Oenococcus</taxon>
    </lineage>
</organism>
<dbReference type="InterPro" id="IPR006195">
    <property type="entry name" value="aa-tRNA-synth_II"/>
</dbReference>
<evidence type="ECO:0000256" key="6">
    <source>
        <dbReference type="ARBA" id="ARBA00022840"/>
    </source>
</evidence>
<evidence type="ECO:0000256" key="7">
    <source>
        <dbReference type="ARBA" id="ARBA00022917"/>
    </source>
</evidence>
<dbReference type="InterPro" id="IPR044140">
    <property type="entry name" value="ProRS_anticodon_short"/>
</dbReference>
<dbReference type="InterPro" id="IPR004500">
    <property type="entry name" value="Pro-tRNA-synth_IIa_bac-type"/>
</dbReference>
<dbReference type="InterPro" id="IPR004154">
    <property type="entry name" value="Anticodon-bd"/>
</dbReference>
<comment type="catalytic activity">
    <reaction evidence="9 10">
        <text>tRNA(Pro) + L-proline + ATP = L-prolyl-tRNA(Pro) + AMP + diphosphate</text>
        <dbReference type="Rhea" id="RHEA:14305"/>
        <dbReference type="Rhea" id="RHEA-COMP:9700"/>
        <dbReference type="Rhea" id="RHEA-COMP:9702"/>
        <dbReference type="ChEBI" id="CHEBI:30616"/>
        <dbReference type="ChEBI" id="CHEBI:33019"/>
        <dbReference type="ChEBI" id="CHEBI:60039"/>
        <dbReference type="ChEBI" id="CHEBI:78442"/>
        <dbReference type="ChEBI" id="CHEBI:78532"/>
        <dbReference type="ChEBI" id="CHEBI:456215"/>
        <dbReference type="EC" id="6.1.1.15"/>
    </reaction>
</comment>
<dbReference type="InterPro" id="IPR036621">
    <property type="entry name" value="Anticodon-bd_dom_sf"/>
</dbReference>
<keyword evidence="4 10" id="KW-0436">Ligase</keyword>
<dbReference type="EMBL" id="LR031358">
    <property type="protein sequence ID" value="VDB98146.1"/>
    <property type="molecule type" value="Genomic_DNA"/>
</dbReference>
<sequence>MKQSKIFIPTEKEVPAEAQVKSHIFMLRAGFIRQVAGGIYAYLPLANRIINKIESIIREEMNRIDANEMLMPEMIPAELWKESGRFYTYGPQMYQLKDRHDREFIMAPTHEETFTKIISDEIKSYKKLPLILYQIQQKFRDELRPKNGLLRGREFIMKDAYSFSSDQKGLDDAYDLIESAYKRIFDRVGLDYREIIADSGSMGGKDSAEFQAIAATGEDIIAYSNSGKYAANIEMAEEFFEKKIPDEDKKALVLVDTPNAKTVADDADYLHVPTHKIAKCIVFEADDELVAVIIPGDYDVNEIKVKNFLDAKHLSEAEEQEVFKIFGAHFGSLGPVGLKNKDIRILVDRTIQNEANWFVGSNHDGQHYANFNLDRDLKDFETGDFLTAKEGSISPDGKGKLVFTKGIEIGHIFKLGTFYTSKMGGQIQNEKGKLSDIIMGCYGIGISRLLSAIAEQSNDSKGFIWPKAVAPFNVHLITMNTKNESQVNLTKQIDKNLQEAGFEVLVDDRKERPGVKFADSDLIGIPIRVVVGRQADQQIVEVKARGQESTNDVSTDNLIAFLKDKLNELK</sequence>
<comment type="similarity">
    <text evidence="10">Belongs to the class-II aminoacyl-tRNA synthetase family. ProS type 1 subfamily.</text>
</comment>
<evidence type="ECO:0000256" key="4">
    <source>
        <dbReference type="ARBA" id="ARBA00022598"/>
    </source>
</evidence>
<dbReference type="GO" id="GO:0140096">
    <property type="term" value="F:catalytic activity, acting on a protein"/>
    <property type="evidence" value="ECO:0007669"/>
    <property type="project" value="UniProtKB-ARBA"/>
</dbReference>
<dbReference type="SUPFAM" id="SSF52954">
    <property type="entry name" value="Class II aaRS ABD-related"/>
    <property type="match status" value="1"/>
</dbReference>
<dbReference type="InterPro" id="IPR050062">
    <property type="entry name" value="Pro-tRNA_synthetase"/>
</dbReference>
<dbReference type="Pfam" id="PF04073">
    <property type="entry name" value="tRNA_edit"/>
    <property type="match status" value="1"/>
</dbReference>
<dbReference type="NCBIfam" id="TIGR00409">
    <property type="entry name" value="proS_fam_II"/>
    <property type="match status" value="1"/>
</dbReference>
<dbReference type="Gene3D" id="3.40.50.800">
    <property type="entry name" value="Anticodon-binding domain"/>
    <property type="match status" value="1"/>
</dbReference>
<dbReference type="InterPro" id="IPR007214">
    <property type="entry name" value="YbaK/aa-tRNA-synth-assoc-dom"/>
</dbReference>
<evidence type="ECO:0000313" key="13">
    <source>
        <dbReference type="EMBL" id="VDB98146.1"/>
    </source>
</evidence>
<evidence type="ECO:0000256" key="3">
    <source>
        <dbReference type="ARBA" id="ARBA00022490"/>
    </source>
</evidence>
<dbReference type="SUPFAM" id="SSF55681">
    <property type="entry name" value="Class II aaRS and biotin synthetases"/>
    <property type="match status" value="1"/>
</dbReference>
<dbReference type="Gene3D" id="3.30.930.10">
    <property type="entry name" value="Bira Bifunctional Protein, Domain 2"/>
    <property type="match status" value="2"/>
</dbReference>
<dbReference type="GO" id="GO:0002161">
    <property type="term" value="F:aminoacyl-tRNA deacylase activity"/>
    <property type="evidence" value="ECO:0007669"/>
    <property type="project" value="InterPro"/>
</dbReference>
<dbReference type="EMBL" id="WERV01000002">
    <property type="protein sequence ID" value="MDV7714771.1"/>
    <property type="molecule type" value="Genomic_DNA"/>
</dbReference>
<evidence type="ECO:0000256" key="9">
    <source>
        <dbReference type="ARBA" id="ARBA00047671"/>
    </source>
</evidence>
<comment type="function">
    <text evidence="10">Catalyzes the attachment of proline to tRNA(Pro) in a two-step reaction: proline is first activated by ATP to form Pro-AMP and then transferred to the acceptor end of tRNA(Pro). As ProRS can inadvertently accommodate and process non-cognate amino acids such as alanine and cysteine, to avoid such errors it has two additional distinct editing activities against alanine. One activity is designated as 'pretransfer' editing and involves the tRNA(Pro)-independent hydrolysis of activated Ala-AMP. The other activity is designated 'posttransfer' editing and involves deacylation of mischarged Ala-tRNA(Pro). The misacylated Cys-tRNA(Pro) is not edited by ProRS.</text>
</comment>
<evidence type="ECO:0000313" key="12">
    <source>
        <dbReference type="EMBL" id="MDV7714771.1"/>
    </source>
</evidence>
<dbReference type="PANTHER" id="PTHR42753:SF2">
    <property type="entry name" value="PROLINE--TRNA LIGASE"/>
    <property type="match status" value="1"/>
</dbReference>
<dbReference type="Pfam" id="PF03129">
    <property type="entry name" value="HGTP_anticodon"/>
    <property type="match status" value="1"/>
</dbReference>
<keyword evidence="6 10" id="KW-0067">ATP-binding</keyword>
<evidence type="ECO:0000256" key="2">
    <source>
        <dbReference type="ARBA" id="ARBA00011738"/>
    </source>
</evidence>
<dbReference type="CDD" id="cd00861">
    <property type="entry name" value="ProRS_anticodon_short"/>
    <property type="match status" value="1"/>
</dbReference>
<name>A0A483C107_OENOE</name>
<keyword evidence="8 10" id="KW-0030">Aminoacyl-tRNA synthetase</keyword>
<dbReference type="Proteomes" id="UP000294726">
    <property type="component" value="Chromosome"/>
</dbReference>
<keyword evidence="7 10" id="KW-0648">Protein biosynthesis</keyword>
<dbReference type="PRINTS" id="PR01046">
    <property type="entry name" value="TRNASYNTHPRO"/>
</dbReference>
<dbReference type="PANTHER" id="PTHR42753">
    <property type="entry name" value="MITOCHONDRIAL RIBOSOME PROTEIN L39/PROLYL-TRNA LIGASE FAMILY MEMBER"/>
    <property type="match status" value="1"/>
</dbReference>
<keyword evidence="3 10" id="KW-0963">Cytoplasm</keyword>
<dbReference type="Proteomes" id="UP001281024">
    <property type="component" value="Unassembled WGS sequence"/>
</dbReference>
<proteinExistence type="inferred from homology"/>
<reference evidence="12" key="2">
    <citation type="submission" date="2019-10" db="EMBL/GenBank/DDBJ databases">
        <title>Malate fermentation in French cider.</title>
        <authorList>
            <person name="Cousin F.J."/>
            <person name="Medina Fernandez S."/>
            <person name="Misery B."/>
            <person name="Laplace J.-M."/>
            <person name="Cretenet M."/>
        </authorList>
    </citation>
    <scope>NUCLEOTIDE SEQUENCE</scope>
    <source>
        <strain evidence="12">UCMA15129</strain>
    </source>
</reference>
<accession>A0A483C107</accession>
<dbReference type="InterPro" id="IPR045864">
    <property type="entry name" value="aa-tRNA-synth_II/BPL/LPL"/>
</dbReference>
<comment type="domain">
    <text evidence="10">Consists of three domains: the N-terminal catalytic domain, the editing domain and the C-terminal anticodon-binding domain.</text>
</comment>
<dbReference type="CDD" id="cd00779">
    <property type="entry name" value="ProRS_core_prok"/>
    <property type="match status" value="1"/>
</dbReference>
<dbReference type="FunFam" id="3.40.50.800:FF:000011">
    <property type="entry name" value="Proline--tRNA ligase"/>
    <property type="match status" value="1"/>
</dbReference>
<dbReference type="InterPro" id="IPR033730">
    <property type="entry name" value="ProRS_core_prok"/>
</dbReference>
<dbReference type="Gene3D" id="3.90.960.10">
    <property type="entry name" value="YbaK/aminoacyl-tRNA synthetase-associated domain"/>
    <property type="match status" value="1"/>
</dbReference>
<reference evidence="13 14" key="1">
    <citation type="submission" date="2018-08" db="EMBL/GenBank/DDBJ databases">
        <authorList>
            <person name="Lorentzen P. G. S. M."/>
        </authorList>
    </citation>
    <scope>NUCLEOTIDE SEQUENCE [LARGE SCALE GENOMIC DNA]</scope>
    <source>
        <strain evidence="13 14">CRBO_1381</strain>
    </source>
</reference>
<dbReference type="InterPro" id="IPR036754">
    <property type="entry name" value="YbaK/aa-tRNA-synt-asso_dom_sf"/>
</dbReference>
<dbReference type="EC" id="6.1.1.15" evidence="10"/>
<evidence type="ECO:0000313" key="15">
    <source>
        <dbReference type="Proteomes" id="UP001281024"/>
    </source>
</evidence>
<dbReference type="Pfam" id="PF00587">
    <property type="entry name" value="tRNA-synt_2b"/>
    <property type="match status" value="1"/>
</dbReference>
<evidence type="ECO:0000313" key="14">
    <source>
        <dbReference type="Proteomes" id="UP000294726"/>
    </source>
</evidence>
<protein>
    <recommendedName>
        <fullName evidence="10">Proline--tRNA ligase</fullName>
        <ecNumber evidence="10">6.1.1.15</ecNumber>
    </recommendedName>
    <alternativeName>
        <fullName evidence="10">Prolyl-tRNA synthetase</fullName>
        <shortName evidence="10">ProRS</shortName>
    </alternativeName>
</protein>
<keyword evidence="5 10" id="KW-0547">Nucleotide-binding</keyword>
<evidence type="ECO:0000256" key="8">
    <source>
        <dbReference type="ARBA" id="ARBA00023146"/>
    </source>
</evidence>
<dbReference type="RefSeq" id="WP_071419182.1">
    <property type="nucleotide sequence ID" value="NZ_LR031358.1"/>
</dbReference>
<dbReference type="GO" id="GO:0005524">
    <property type="term" value="F:ATP binding"/>
    <property type="evidence" value="ECO:0007669"/>
    <property type="project" value="UniProtKB-UniRule"/>
</dbReference>
<dbReference type="InterPro" id="IPR002314">
    <property type="entry name" value="aa-tRNA-synt_IIb"/>
</dbReference>
<dbReference type="HAMAP" id="MF_01569">
    <property type="entry name" value="Pro_tRNA_synth_type1"/>
    <property type="match status" value="1"/>
</dbReference>
<dbReference type="GO" id="GO:0004827">
    <property type="term" value="F:proline-tRNA ligase activity"/>
    <property type="evidence" value="ECO:0007669"/>
    <property type="project" value="UniProtKB-UniRule"/>
</dbReference>
<dbReference type="NCBIfam" id="NF006625">
    <property type="entry name" value="PRK09194.1"/>
    <property type="match status" value="1"/>
</dbReference>
<dbReference type="GO" id="GO:0016740">
    <property type="term" value="F:transferase activity"/>
    <property type="evidence" value="ECO:0007669"/>
    <property type="project" value="UniProtKB-ARBA"/>
</dbReference>
<dbReference type="InterPro" id="IPR002316">
    <property type="entry name" value="Pro-tRNA-ligase_IIa"/>
</dbReference>
<dbReference type="AlphaFoldDB" id="A0A483C107"/>
<evidence type="ECO:0000256" key="5">
    <source>
        <dbReference type="ARBA" id="ARBA00022741"/>
    </source>
</evidence>
<evidence type="ECO:0000259" key="11">
    <source>
        <dbReference type="PROSITE" id="PS50862"/>
    </source>
</evidence>
<dbReference type="CDD" id="cd04334">
    <property type="entry name" value="ProRS-INS"/>
    <property type="match status" value="1"/>
</dbReference>